<dbReference type="SUPFAM" id="SSF52141">
    <property type="entry name" value="Uracil-DNA glycosylase-like"/>
    <property type="match status" value="1"/>
</dbReference>
<keyword evidence="3" id="KW-0004">4Fe-4S</keyword>
<accession>A0ABS0HSN4</accession>
<keyword evidence="8" id="KW-0411">Iron-sulfur</keyword>
<dbReference type="InterPro" id="IPR036895">
    <property type="entry name" value="Uracil-DNA_glycosylase-like_sf"/>
</dbReference>
<evidence type="ECO:0000256" key="7">
    <source>
        <dbReference type="ARBA" id="ARBA00023004"/>
    </source>
</evidence>
<evidence type="ECO:0000313" key="12">
    <source>
        <dbReference type="Proteomes" id="UP000611708"/>
    </source>
</evidence>
<dbReference type="RefSeq" id="WP_196263848.1">
    <property type="nucleotide sequence ID" value="NZ_JADQDN010000004.1"/>
</dbReference>
<proteinExistence type="inferred from homology"/>
<name>A0ABS0HSN4_9HYPH</name>
<organism evidence="11 12">
    <name type="scientific">Microvirga terrestris</name>
    <dbReference type="NCBI Taxonomy" id="2791024"/>
    <lineage>
        <taxon>Bacteria</taxon>
        <taxon>Pseudomonadati</taxon>
        <taxon>Pseudomonadota</taxon>
        <taxon>Alphaproteobacteria</taxon>
        <taxon>Hyphomicrobiales</taxon>
        <taxon>Methylobacteriaceae</taxon>
        <taxon>Microvirga</taxon>
    </lineage>
</organism>
<evidence type="ECO:0000313" key="11">
    <source>
        <dbReference type="EMBL" id="MBF9196485.1"/>
    </source>
</evidence>
<dbReference type="InterPro" id="IPR051536">
    <property type="entry name" value="UDG_Type-4/5"/>
</dbReference>
<feature type="domain" description="Uracil-DNA glycosylase-like" evidence="10">
    <location>
        <begin position="301"/>
        <end position="459"/>
    </location>
</feature>
<comment type="similarity">
    <text evidence="1">Belongs to the uracil-DNA glycosylase (UDG) superfamily. Type 4 (UDGa) family.</text>
</comment>
<dbReference type="InterPro" id="IPR005273">
    <property type="entry name" value="Ura-DNA_glyco_family4"/>
</dbReference>
<comment type="caution">
    <text evidence="11">The sequence shown here is derived from an EMBL/GenBank/DDBJ whole genome shotgun (WGS) entry which is preliminary data.</text>
</comment>
<sequence>MTLHRITLETGADLHTFRKAVRWLIAEELAPQHVMFAIDDAPGLFGDETVSEAPPVAIPKGVSRLIEQVVCHSDPERYALLYGLVWRVLNGERDLLEVASDPLVHRIDLMARSVRRDLHKMHAFVRFRRMPGELERFAAWFEPEHFILEAAAPFFVDRFRSMDWTILTPIGSARWDRHELTFGPPASREDAPDEDSFEEGWRGYYESVFNPARVNPTAMRAEMPKKYWRNMPETAAIPGLIQTAAQRVERMIEQEATMPAKRTPERAIQAMWDQEPKTLEELNAIIAKAGPLVPGATQAVFGEGPHHAEIVFVGEQPGDQEDLQGRPFVGPAGKLLTKAMREAGIEREQAYLTNAVKHFKFEQRGHRRIHSKPTAGEVKHYRPWLMKELELMRPKLVVALGATAVLALSGKATPITRSRGRATFGPYQGYITVHPSYLLRLPDEATKREAYQAFLSDLHRIHDLAQANLETGELPLAAE</sequence>
<dbReference type="InterPro" id="IPR005122">
    <property type="entry name" value="Uracil-DNA_glycosylase-like"/>
</dbReference>
<dbReference type="PANTHER" id="PTHR33693:SF9">
    <property type="entry name" value="TYPE-4 URACIL-DNA GLYCOSYLASE"/>
    <property type="match status" value="1"/>
</dbReference>
<keyword evidence="12" id="KW-1185">Reference proteome</keyword>
<dbReference type="Gene3D" id="3.40.470.10">
    <property type="entry name" value="Uracil-DNA glycosylase-like domain"/>
    <property type="match status" value="1"/>
</dbReference>
<dbReference type="Pfam" id="PF03167">
    <property type="entry name" value="UDG"/>
    <property type="match status" value="1"/>
</dbReference>
<dbReference type="NCBIfam" id="TIGR03915">
    <property type="entry name" value="SAM_7_link_chp"/>
    <property type="match status" value="1"/>
</dbReference>
<dbReference type="Proteomes" id="UP000611708">
    <property type="component" value="Unassembled WGS sequence"/>
</dbReference>
<evidence type="ECO:0000256" key="6">
    <source>
        <dbReference type="ARBA" id="ARBA00022801"/>
    </source>
</evidence>
<keyword evidence="9" id="KW-0234">DNA repair</keyword>
<dbReference type="CDD" id="cd10030">
    <property type="entry name" value="UDG-F4_TTUDGA_SPO1dp_like"/>
    <property type="match status" value="1"/>
</dbReference>
<evidence type="ECO:0000256" key="8">
    <source>
        <dbReference type="ARBA" id="ARBA00023014"/>
    </source>
</evidence>
<dbReference type="NCBIfam" id="TIGR03914">
    <property type="entry name" value="UDG_fam_dom"/>
    <property type="match status" value="1"/>
</dbReference>
<keyword evidence="4" id="KW-0479">Metal-binding</keyword>
<keyword evidence="5" id="KW-0227">DNA damage</keyword>
<dbReference type="InterPro" id="IPR023875">
    <property type="entry name" value="DNA_repair_put"/>
</dbReference>
<dbReference type="InterPro" id="IPR025404">
    <property type="entry name" value="DUF4130"/>
</dbReference>
<gene>
    <name evidence="11" type="ORF">I2H36_10570</name>
</gene>
<evidence type="ECO:0000259" key="10">
    <source>
        <dbReference type="SMART" id="SM00986"/>
    </source>
</evidence>
<reference evidence="11 12" key="1">
    <citation type="submission" date="2020-11" db="EMBL/GenBank/DDBJ databases">
        <authorList>
            <person name="Kim M.K."/>
        </authorList>
    </citation>
    <scope>NUCLEOTIDE SEQUENCE [LARGE SCALE GENOMIC DNA]</scope>
    <source>
        <strain evidence="11 12">BT290</strain>
    </source>
</reference>
<keyword evidence="7" id="KW-0408">Iron</keyword>
<dbReference type="SMART" id="SM00986">
    <property type="entry name" value="UDG"/>
    <property type="match status" value="1"/>
</dbReference>
<protein>
    <recommendedName>
        <fullName evidence="2">Type-4 uracil-DNA glycosylase</fullName>
    </recommendedName>
</protein>
<dbReference type="SMART" id="SM00987">
    <property type="entry name" value="UreE_C"/>
    <property type="match status" value="1"/>
</dbReference>
<dbReference type="Pfam" id="PF13566">
    <property type="entry name" value="DUF4130"/>
    <property type="match status" value="1"/>
</dbReference>
<dbReference type="PANTHER" id="PTHR33693">
    <property type="entry name" value="TYPE-5 URACIL-DNA GLYCOSYLASE"/>
    <property type="match status" value="1"/>
</dbReference>
<dbReference type="EMBL" id="JADQDN010000004">
    <property type="protein sequence ID" value="MBF9196485.1"/>
    <property type="molecule type" value="Genomic_DNA"/>
</dbReference>
<evidence type="ECO:0000256" key="1">
    <source>
        <dbReference type="ARBA" id="ARBA00006521"/>
    </source>
</evidence>
<keyword evidence="6" id="KW-0378">Hydrolase</keyword>
<evidence type="ECO:0000256" key="2">
    <source>
        <dbReference type="ARBA" id="ARBA00019403"/>
    </source>
</evidence>
<evidence type="ECO:0000256" key="4">
    <source>
        <dbReference type="ARBA" id="ARBA00022723"/>
    </source>
</evidence>
<evidence type="ECO:0000256" key="5">
    <source>
        <dbReference type="ARBA" id="ARBA00022763"/>
    </source>
</evidence>
<evidence type="ECO:0000256" key="3">
    <source>
        <dbReference type="ARBA" id="ARBA00022485"/>
    </source>
</evidence>
<evidence type="ECO:0000256" key="9">
    <source>
        <dbReference type="ARBA" id="ARBA00023204"/>
    </source>
</evidence>